<dbReference type="InterPro" id="IPR010095">
    <property type="entry name" value="Cas12f1-like_TNB"/>
</dbReference>
<accession>A0A0F8YZA8</accession>
<evidence type="ECO:0008006" key="7">
    <source>
        <dbReference type="Google" id="ProtNLM"/>
    </source>
</evidence>
<protein>
    <recommendedName>
        <fullName evidence="7">Transposase putative helix-turn-helix domain-containing protein</fullName>
    </recommendedName>
</protein>
<feature type="domain" description="Cas12f1-like TNB" evidence="4">
    <location>
        <begin position="138"/>
        <end position="204"/>
    </location>
</feature>
<dbReference type="Pfam" id="PF12323">
    <property type="entry name" value="HTH_OrfB_IS605"/>
    <property type="match status" value="1"/>
</dbReference>
<evidence type="ECO:0000256" key="1">
    <source>
        <dbReference type="ARBA" id="ARBA00022723"/>
    </source>
</evidence>
<evidence type="ECO:0000256" key="2">
    <source>
        <dbReference type="ARBA" id="ARBA00022833"/>
    </source>
</evidence>
<feature type="domain" description="Transposase putative helix-turn-helix" evidence="5">
    <location>
        <begin position="1"/>
        <end position="43"/>
    </location>
</feature>
<proteinExistence type="predicted"/>
<evidence type="ECO:0000259" key="5">
    <source>
        <dbReference type="Pfam" id="PF12323"/>
    </source>
</evidence>
<gene>
    <name evidence="6" type="ORF">LCGC14_2759970</name>
</gene>
<sequence>MIIQRAYKTELKPNNKQKTALLKHAGSARFAFNWGLNRVKEKISKPNAMELHKELNSRKKDEFPWMYEVSKCAMQESLRDIQKAFQNFFRGCKQGKKIGFPKFKSKNKGIGSFRLTGTIKGMVKDRRLAKSVHDASMRQFRTTLEYKQKWAGWEVSYADRFYPSSKRCSNCGSVKGELGLDIRTYVCYSCGMSLDRDLNAAINLRDFSTVSSTETGELVSQNGQGDAKVHEETQVSIVEMTIKQGVDGVS</sequence>
<evidence type="ECO:0000313" key="6">
    <source>
        <dbReference type="EMBL" id="KKK86763.1"/>
    </source>
</evidence>
<comment type="caution">
    <text evidence="6">The sequence shown here is derived from an EMBL/GenBank/DDBJ whole genome shotgun (WGS) entry which is preliminary data.</text>
</comment>
<dbReference type="EMBL" id="LAZR01050700">
    <property type="protein sequence ID" value="KKK86763.1"/>
    <property type="molecule type" value="Genomic_DNA"/>
</dbReference>
<evidence type="ECO:0000256" key="3">
    <source>
        <dbReference type="ARBA" id="ARBA00023125"/>
    </source>
</evidence>
<keyword evidence="3" id="KW-0238">DNA-binding</keyword>
<dbReference type="InterPro" id="IPR021027">
    <property type="entry name" value="Transposase_put_HTH"/>
</dbReference>
<evidence type="ECO:0000259" key="4">
    <source>
        <dbReference type="Pfam" id="PF07282"/>
    </source>
</evidence>
<dbReference type="GO" id="GO:0046872">
    <property type="term" value="F:metal ion binding"/>
    <property type="evidence" value="ECO:0007669"/>
    <property type="project" value="UniProtKB-KW"/>
</dbReference>
<dbReference type="Pfam" id="PF07282">
    <property type="entry name" value="Cas12f1-like_TNB"/>
    <property type="match status" value="1"/>
</dbReference>
<keyword evidence="2" id="KW-0862">Zinc</keyword>
<feature type="non-terminal residue" evidence="6">
    <location>
        <position position="250"/>
    </location>
</feature>
<organism evidence="6">
    <name type="scientific">marine sediment metagenome</name>
    <dbReference type="NCBI Taxonomy" id="412755"/>
    <lineage>
        <taxon>unclassified sequences</taxon>
        <taxon>metagenomes</taxon>
        <taxon>ecological metagenomes</taxon>
    </lineage>
</organism>
<reference evidence="6" key="1">
    <citation type="journal article" date="2015" name="Nature">
        <title>Complex archaea that bridge the gap between prokaryotes and eukaryotes.</title>
        <authorList>
            <person name="Spang A."/>
            <person name="Saw J.H."/>
            <person name="Jorgensen S.L."/>
            <person name="Zaremba-Niedzwiedzka K."/>
            <person name="Martijn J."/>
            <person name="Lind A.E."/>
            <person name="van Eijk R."/>
            <person name="Schleper C."/>
            <person name="Guy L."/>
            <person name="Ettema T.J."/>
        </authorList>
    </citation>
    <scope>NUCLEOTIDE SEQUENCE</scope>
</reference>
<dbReference type="AlphaFoldDB" id="A0A0F8YZA8"/>
<dbReference type="GO" id="GO:0003677">
    <property type="term" value="F:DNA binding"/>
    <property type="evidence" value="ECO:0007669"/>
    <property type="project" value="UniProtKB-KW"/>
</dbReference>
<keyword evidence="1" id="KW-0479">Metal-binding</keyword>
<name>A0A0F8YZA8_9ZZZZ</name>